<keyword evidence="4" id="KW-1185">Reference proteome</keyword>
<dbReference type="InterPro" id="IPR054722">
    <property type="entry name" value="PolX-like_BBD"/>
</dbReference>
<evidence type="ECO:0000256" key="1">
    <source>
        <dbReference type="SAM" id="MobiDB-lite"/>
    </source>
</evidence>
<accession>A0A2H3BV40</accession>
<reference evidence="4" key="1">
    <citation type="journal article" date="2017" name="Nat. Ecol. Evol.">
        <title>Genome expansion and lineage-specific genetic innovations in the forest pathogenic fungi Armillaria.</title>
        <authorList>
            <person name="Sipos G."/>
            <person name="Prasanna A.N."/>
            <person name="Walter M.C."/>
            <person name="O'Connor E."/>
            <person name="Balint B."/>
            <person name="Krizsan K."/>
            <person name="Kiss B."/>
            <person name="Hess J."/>
            <person name="Varga T."/>
            <person name="Slot J."/>
            <person name="Riley R."/>
            <person name="Boka B."/>
            <person name="Rigling D."/>
            <person name="Barry K."/>
            <person name="Lee J."/>
            <person name="Mihaltcheva S."/>
            <person name="LaButti K."/>
            <person name="Lipzen A."/>
            <person name="Waldron R."/>
            <person name="Moloney N.M."/>
            <person name="Sperisen C."/>
            <person name="Kredics L."/>
            <person name="Vagvoelgyi C."/>
            <person name="Patrignani A."/>
            <person name="Fitzpatrick D."/>
            <person name="Nagy I."/>
            <person name="Doyle S."/>
            <person name="Anderson J.B."/>
            <person name="Grigoriev I.V."/>
            <person name="Gueldener U."/>
            <person name="Muensterkoetter M."/>
            <person name="Nagy L.G."/>
        </authorList>
    </citation>
    <scope>NUCLEOTIDE SEQUENCE [LARGE SCALE GENOMIC DNA]</scope>
    <source>
        <strain evidence="4">28-4</strain>
    </source>
</reference>
<evidence type="ECO:0000259" key="2">
    <source>
        <dbReference type="Pfam" id="PF22936"/>
    </source>
</evidence>
<organism evidence="3 4">
    <name type="scientific">Armillaria solidipes</name>
    <dbReference type="NCBI Taxonomy" id="1076256"/>
    <lineage>
        <taxon>Eukaryota</taxon>
        <taxon>Fungi</taxon>
        <taxon>Dikarya</taxon>
        <taxon>Basidiomycota</taxon>
        <taxon>Agaricomycotina</taxon>
        <taxon>Agaricomycetes</taxon>
        <taxon>Agaricomycetidae</taxon>
        <taxon>Agaricales</taxon>
        <taxon>Marasmiineae</taxon>
        <taxon>Physalacriaceae</taxon>
        <taxon>Armillaria</taxon>
    </lineage>
</organism>
<dbReference type="STRING" id="1076256.A0A2H3BV40"/>
<feature type="compositionally biased region" description="Acidic residues" evidence="1">
    <location>
        <begin position="10"/>
        <end position="42"/>
    </location>
</feature>
<dbReference type="AlphaFoldDB" id="A0A2H3BV40"/>
<evidence type="ECO:0000313" key="4">
    <source>
        <dbReference type="Proteomes" id="UP000218334"/>
    </source>
</evidence>
<name>A0A2H3BV40_9AGAR</name>
<feature type="non-terminal residue" evidence="3">
    <location>
        <position position="120"/>
    </location>
</feature>
<protein>
    <recommendedName>
        <fullName evidence="2">Retrovirus-related Pol polyprotein from transposon TNT 1-94-like beta-barrel domain-containing protein</fullName>
    </recommendedName>
</protein>
<proteinExistence type="predicted"/>
<evidence type="ECO:0000313" key="3">
    <source>
        <dbReference type="EMBL" id="PBK66926.1"/>
    </source>
</evidence>
<dbReference type="EMBL" id="KZ293438">
    <property type="protein sequence ID" value="PBK66926.1"/>
    <property type="molecule type" value="Genomic_DNA"/>
</dbReference>
<dbReference type="Pfam" id="PF22936">
    <property type="entry name" value="Pol_BBD"/>
    <property type="match status" value="1"/>
</dbReference>
<sequence length="120" mass="13235">MPELESVSDSSEDEEELTDDEFDDLPDLEDVGDSSDDEDNSESEVCAGTIIASAEDANLEKKNESEIELFDSGASRHMSPHRHAFLNFRDIHPRSFDAANKNKFFATGQGDMIVSLPHGS</sequence>
<dbReference type="Proteomes" id="UP000218334">
    <property type="component" value="Unassembled WGS sequence"/>
</dbReference>
<feature type="domain" description="Retrovirus-related Pol polyprotein from transposon TNT 1-94-like beta-barrel" evidence="2">
    <location>
        <begin position="70"/>
        <end position="116"/>
    </location>
</feature>
<gene>
    <name evidence="3" type="ORF">ARMSODRAFT_889935</name>
</gene>
<feature type="region of interest" description="Disordered" evidence="1">
    <location>
        <begin position="1"/>
        <end position="44"/>
    </location>
</feature>